<evidence type="ECO:0000313" key="1">
    <source>
        <dbReference type="EMBL" id="NKE45969.1"/>
    </source>
</evidence>
<reference evidence="1 2" key="1">
    <citation type="submission" date="2020-03" db="EMBL/GenBank/DDBJ databases">
        <title>Roseomonas selenitidurans sp. nov. isolated from soil.</title>
        <authorList>
            <person name="Liu H."/>
        </authorList>
    </citation>
    <scope>NUCLEOTIDE SEQUENCE [LARGE SCALE GENOMIC DNA]</scope>
    <source>
        <strain evidence="1 2">JCM 15073</strain>
    </source>
</reference>
<proteinExistence type="predicted"/>
<sequence>MAATSAPPTTLDIDLAQEAPLGARLRRLFHSEDHAAFQSLLRLAITHLGEIPDPSLPHLLFLLRFGERACLEPALLQTLLDGLRDRAEADAGLRPVWQAVARRQAFRLRQRARRQGPLTLVSLGLHCLPWTLVNRWGFRDAPQFAVLQNPFCMALHKADTVVRAIANDFVGYAEPALMRETTTPQGQRIAMRQDGGAVWNHNRGPAWLDEDYAGLRRSLATRAEAFRQSCRAEGLVFLMGDSRVDVPPKEPIPFLAPLRQALARATGQPDCRLILTSQPRRGGERGLAWLEDGTALVAAPYPHQRYTWANDDEADSAEGLDFEQAYAEALLACLTRWGMAA</sequence>
<dbReference type="EMBL" id="JAAVTX010000004">
    <property type="protein sequence ID" value="NKE45969.1"/>
    <property type="molecule type" value="Genomic_DNA"/>
</dbReference>
<accession>A0ABX1F0V0</accession>
<evidence type="ECO:0000313" key="2">
    <source>
        <dbReference type="Proteomes" id="UP000765160"/>
    </source>
</evidence>
<protein>
    <submittedName>
        <fullName evidence="1">Uncharacterized protein</fullName>
    </submittedName>
</protein>
<keyword evidence="2" id="KW-1185">Reference proteome</keyword>
<gene>
    <name evidence="1" type="ORF">HB662_14350</name>
</gene>
<name>A0ABX1F0V0_9PROT</name>
<dbReference type="RefSeq" id="WP_168050495.1">
    <property type="nucleotide sequence ID" value="NZ_JAATJR010000004.1"/>
</dbReference>
<dbReference type="Proteomes" id="UP000765160">
    <property type="component" value="Unassembled WGS sequence"/>
</dbReference>
<comment type="caution">
    <text evidence="1">The sequence shown here is derived from an EMBL/GenBank/DDBJ whole genome shotgun (WGS) entry which is preliminary data.</text>
</comment>
<organism evidence="1 2">
    <name type="scientific">Falsiroseomonas frigidaquae</name>
    <dbReference type="NCBI Taxonomy" id="487318"/>
    <lineage>
        <taxon>Bacteria</taxon>
        <taxon>Pseudomonadati</taxon>
        <taxon>Pseudomonadota</taxon>
        <taxon>Alphaproteobacteria</taxon>
        <taxon>Acetobacterales</taxon>
        <taxon>Roseomonadaceae</taxon>
        <taxon>Falsiroseomonas</taxon>
    </lineage>
</organism>